<dbReference type="RefSeq" id="WP_386372390.1">
    <property type="nucleotide sequence ID" value="NZ_JBHUMP010000003.1"/>
</dbReference>
<evidence type="ECO:0000256" key="1">
    <source>
        <dbReference type="ARBA" id="ARBA00010515"/>
    </source>
</evidence>
<evidence type="ECO:0000256" key="3">
    <source>
        <dbReference type="PROSITE-ProRule" id="PRU10038"/>
    </source>
</evidence>
<evidence type="ECO:0000313" key="6">
    <source>
        <dbReference type="Proteomes" id="UP001597474"/>
    </source>
</evidence>
<dbReference type="InterPro" id="IPR013094">
    <property type="entry name" value="AB_hydrolase_3"/>
</dbReference>
<gene>
    <name evidence="5" type="ORF">ACFSUD_05940</name>
</gene>
<evidence type="ECO:0000259" key="4">
    <source>
        <dbReference type="Pfam" id="PF07859"/>
    </source>
</evidence>
<dbReference type="GO" id="GO:0016787">
    <property type="term" value="F:hydrolase activity"/>
    <property type="evidence" value="ECO:0007669"/>
    <property type="project" value="UniProtKB-KW"/>
</dbReference>
<keyword evidence="2 5" id="KW-0378">Hydrolase</keyword>
<dbReference type="PROSITE" id="PS01174">
    <property type="entry name" value="LIPASE_GDXG_SER"/>
    <property type="match status" value="1"/>
</dbReference>
<keyword evidence="6" id="KW-1185">Reference proteome</keyword>
<protein>
    <submittedName>
        <fullName evidence="5">Alpha/beta hydrolase</fullName>
    </submittedName>
</protein>
<organism evidence="5 6">
    <name type="scientific">Sulfitobacter aestuarii</name>
    <dbReference type="NCBI Taxonomy" id="2161676"/>
    <lineage>
        <taxon>Bacteria</taxon>
        <taxon>Pseudomonadati</taxon>
        <taxon>Pseudomonadota</taxon>
        <taxon>Alphaproteobacteria</taxon>
        <taxon>Rhodobacterales</taxon>
        <taxon>Roseobacteraceae</taxon>
        <taxon>Sulfitobacter</taxon>
    </lineage>
</organism>
<dbReference type="Gene3D" id="3.40.50.1820">
    <property type="entry name" value="alpha/beta hydrolase"/>
    <property type="match status" value="1"/>
</dbReference>
<sequence length="320" mass="34071">MNQPDYRQLLDAEVWAYIARSEAFYPPDAVSLTIAEQRAVYDRMCADFHRGHPAGVQSCDERHGGVKCRRYELADTEAESEVGATVIYYHGGGFVVGGLESHDDICAEICKETGYRVISVDYALAPEVVFPGCYEDAWAAFAAIAQGFAGPIVLAGDSAGGNLAAAVAHEARSQLSGRIVGQVLIYPGLGGDWGQGSYVTHADAPQLSVTDLEFYQQTRTGGALPPEGDARFAPLQDVDFSGLPPSVIFTAECDPLSSDGETYRNAVIAAGGRALWIEEQGLVHGYLRARVMSARAATSFARIVAAVSALGRGDWDSLAG</sequence>
<name>A0ABW5U0J9_9RHOB</name>
<dbReference type="PANTHER" id="PTHR48081">
    <property type="entry name" value="AB HYDROLASE SUPERFAMILY PROTEIN C4A8.06C"/>
    <property type="match status" value="1"/>
</dbReference>
<proteinExistence type="inferred from homology"/>
<dbReference type="Proteomes" id="UP001597474">
    <property type="component" value="Unassembled WGS sequence"/>
</dbReference>
<dbReference type="SUPFAM" id="SSF53474">
    <property type="entry name" value="alpha/beta-Hydrolases"/>
    <property type="match status" value="1"/>
</dbReference>
<accession>A0ABW5U0J9</accession>
<comment type="caution">
    <text evidence="5">The sequence shown here is derived from an EMBL/GenBank/DDBJ whole genome shotgun (WGS) entry which is preliminary data.</text>
</comment>
<dbReference type="InterPro" id="IPR033140">
    <property type="entry name" value="Lipase_GDXG_put_SER_AS"/>
</dbReference>
<feature type="active site" evidence="3">
    <location>
        <position position="158"/>
    </location>
</feature>
<dbReference type="PANTHER" id="PTHR48081:SF8">
    <property type="entry name" value="ALPHA_BETA HYDROLASE FOLD-3 DOMAIN-CONTAINING PROTEIN-RELATED"/>
    <property type="match status" value="1"/>
</dbReference>
<comment type="similarity">
    <text evidence="1">Belongs to the 'GDXG' lipolytic enzyme family.</text>
</comment>
<dbReference type="InterPro" id="IPR029058">
    <property type="entry name" value="AB_hydrolase_fold"/>
</dbReference>
<evidence type="ECO:0000256" key="2">
    <source>
        <dbReference type="ARBA" id="ARBA00022801"/>
    </source>
</evidence>
<evidence type="ECO:0000313" key="5">
    <source>
        <dbReference type="EMBL" id="MFD2739100.1"/>
    </source>
</evidence>
<feature type="domain" description="Alpha/beta hydrolase fold-3" evidence="4">
    <location>
        <begin position="86"/>
        <end position="287"/>
    </location>
</feature>
<dbReference type="InterPro" id="IPR050300">
    <property type="entry name" value="GDXG_lipolytic_enzyme"/>
</dbReference>
<dbReference type="EMBL" id="JBHUMP010000003">
    <property type="protein sequence ID" value="MFD2739100.1"/>
    <property type="molecule type" value="Genomic_DNA"/>
</dbReference>
<dbReference type="Pfam" id="PF07859">
    <property type="entry name" value="Abhydrolase_3"/>
    <property type="match status" value="1"/>
</dbReference>
<reference evidence="6" key="1">
    <citation type="journal article" date="2019" name="Int. J. Syst. Evol. Microbiol.">
        <title>The Global Catalogue of Microorganisms (GCM) 10K type strain sequencing project: providing services to taxonomists for standard genome sequencing and annotation.</title>
        <authorList>
            <consortium name="The Broad Institute Genomics Platform"/>
            <consortium name="The Broad Institute Genome Sequencing Center for Infectious Disease"/>
            <person name="Wu L."/>
            <person name="Ma J."/>
        </authorList>
    </citation>
    <scope>NUCLEOTIDE SEQUENCE [LARGE SCALE GENOMIC DNA]</scope>
    <source>
        <strain evidence="6">TISTR 2562</strain>
    </source>
</reference>